<dbReference type="AlphaFoldDB" id="A0A8A4TQG2"/>
<dbReference type="InterPro" id="IPR006684">
    <property type="entry name" value="YbgC/YbaW"/>
</dbReference>
<proteinExistence type="inferred from homology"/>
<dbReference type="Gene3D" id="3.10.129.10">
    <property type="entry name" value="Hotdog Thioesterase"/>
    <property type="match status" value="1"/>
</dbReference>
<dbReference type="GO" id="GO:0047617">
    <property type="term" value="F:fatty acyl-CoA hydrolase activity"/>
    <property type="evidence" value="ECO:0007669"/>
    <property type="project" value="TreeGrafter"/>
</dbReference>
<comment type="similarity">
    <text evidence="1">Belongs to the 4-hydroxybenzoyl-CoA thioesterase family.</text>
</comment>
<organism evidence="3 4">
    <name type="scientific">Sulfidibacter corallicola</name>
    <dbReference type="NCBI Taxonomy" id="2818388"/>
    <lineage>
        <taxon>Bacteria</taxon>
        <taxon>Pseudomonadati</taxon>
        <taxon>Acidobacteriota</taxon>
        <taxon>Holophagae</taxon>
        <taxon>Acanthopleuribacterales</taxon>
        <taxon>Acanthopleuribacteraceae</taxon>
        <taxon>Sulfidibacter</taxon>
    </lineage>
</organism>
<keyword evidence="2" id="KW-0378">Hydrolase</keyword>
<accession>A0A8A4TQG2</accession>
<reference evidence="3" key="1">
    <citation type="submission" date="2021-03" db="EMBL/GenBank/DDBJ databases">
        <title>Acanthopleuribacteraceae sp. M133.</title>
        <authorList>
            <person name="Wang G."/>
        </authorList>
    </citation>
    <scope>NUCLEOTIDE SEQUENCE</scope>
    <source>
        <strain evidence="3">M133</strain>
    </source>
</reference>
<evidence type="ECO:0000256" key="1">
    <source>
        <dbReference type="ARBA" id="ARBA00005953"/>
    </source>
</evidence>
<gene>
    <name evidence="3" type="ORF">J3U87_02110</name>
</gene>
<dbReference type="InterPro" id="IPR050563">
    <property type="entry name" value="4-hydroxybenzoyl-CoA_TE"/>
</dbReference>
<evidence type="ECO:0000313" key="3">
    <source>
        <dbReference type="EMBL" id="QTD51238.1"/>
    </source>
</evidence>
<name>A0A8A4TQG2_SULCO</name>
<dbReference type="EMBL" id="CP071793">
    <property type="protein sequence ID" value="QTD51238.1"/>
    <property type="molecule type" value="Genomic_DNA"/>
</dbReference>
<dbReference type="PIRSF" id="PIRSF003230">
    <property type="entry name" value="YbgC"/>
    <property type="match status" value="1"/>
</dbReference>
<dbReference type="CDD" id="cd00586">
    <property type="entry name" value="4HBT"/>
    <property type="match status" value="1"/>
</dbReference>
<dbReference type="Proteomes" id="UP000663929">
    <property type="component" value="Chromosome"/>
</dbReference>
<dbReference type="SUPFAM" id="SSF54637">
    <property type="entry name" value="Thioesterase/thiol ester dehydrase-isomerase"/>
    <property type="match status" value="1"/>
</dbReference>
<evidence type="ECO:0000313" key="4">
    <source>
        <dbReference type="Proteomes" id="UP000663929"/>
    </source>
</evidence>
<dbReference type="Pfam" id="PF13279">
    <property type="entry name" value="4HBT_2"/>
    <property type="match status" value="1"/>
</dbReference>
<evidence type="ECO:0000256" key="2">
    <source>
        <dbReference type="ARBA" id="ARBA00022801"/>
    </source>
</evidence>
<keyword evidence="4" id="KW-1185">Reference proteome</keyword>
<dbReference type="KEGG" id="scor:J3U87_02110"/>
<dbReference type="PANTHER" id="PTHR31793:SF27">
    <property type="entry name" value="NOVEL THIOESTERASE SUPERFAMILY DOMAIN AND SAPOSIN A-TYPE DOMAIN CONTAINING PROTEIN (0610012H03RIK)"/>
    <property type="match status" value="1"/>
</dbReference>
<protein>
    <submittedName>
        <fullName evidence="3">Acyl-CoA thioesterase</fullName>
    </submittedName>
</protein>
<dbReference type="PANTHER" id="PTHR31793">
    <property type="entry name" value="4-HYDROXYBENZOYL-COA THIOESTERASE FAMILY MEMBER"/>
    <property type="match status" value="1"/>
</dbReference>
<dbReference type="InterPro" id="IPR029069">
    <property type="entry name" value="HotDog_dom_sf"/>
</dbReference>
<sequence>MKWHEADLEIRYADTDQMGVLHHASYVVYCEMGRIRMCADLGLPYHELERDGIFMMVVDLTARFRAPGRYGERIYIKTAIRTLKKRLIEFVYEIRKRDGDLLLFSGSTKHLFSKGTEGTITLPAHHLSLFQSWVDD</sequence>
<dbReference type="RefSeq" id="WP_237381369.1">
    <property type="nucleotide sequence ID" value="NZ_CP071793.1"/>
</dbReference>